<evidence type="ECO:0000256" key="5">
    <source>
        <dbReference type="ARBA" id="ARBA00023049"/>
    </source>
</evidence>
<dbReference type="GO" id="GO:0016020">
    <property type="term" value="C:membrane"/>
    <property type="evidence" value="ECO:0007669"/>
    <property type="project" value="TreeGrafter"/>
</dbReference>
<feature type="domain" description="DUF7092" evidence="9">
    <location>
        <begin position="10"/>
        <end position="95"/>
    </location>
</feature>
<comment type="caution">
    <text evidence="10">The sequence shown here is derived from an EMBL/GenBank/DDBJ whole genome shotgun (WGS) entry which is preliminary data.</text>
</comment>
<dbReference type="Pfam" id="PF01435">
    <property type="entry name" value="Peptidase_M48"/>
    <property type="match status" value="1"/>
</dbReference>
<evidence type="ECO:0000256" key="1">
    <source>
        <dbReference type="ARBA" id="ARBA00022670"/>
    </source>
</evidence>
<name>A0A931H7E1_9BURK</name>
<keyword evidence="4 6" id="KW-0862">Zinc</keyword>
<feature type="transmembrane region" description="Helical" evidence="7">
    <location>
        <begin position="110"/>
        <end position="131"/>
    </location>
</feature>
<evidence type="ECO:0000313" key="10">
    <source>
        <dbReference type="EMBL" id="MBG9389908.1"/>
    </source>
</evidence>
<proteinExistence type="inferred from homology"/>
<dbReference type="EMBL" id="JADWYS010000001">
    <property type="protein sequence ID" value="MBG9389908.1"/>
    <property type="molecule type" value="Genomic_DNA"/>
</dbReference>
<comment type="cofactor">
    <cofactor evidence="6">
        <name>Zn(2+)</name>
        <dbReference type="ChEBI" id="CHEBI:29105"/>
    </cofactor>
    <text evidence="6">Binds 1 zinc ion per subunit.</text>
</comment>
<evidence type="ECO:0000256" key="3">
    <source>
        <dbReference type="ARBA" id="ARBA00022801"/>
    </source>
</evidence>
<keyword evidence="7" id="KW-0472">Membrane</keyword>
<feature type="domain" description="Peptidase M48" evidence="8">
    <location>
        <begin position="211"/>
        <end position="362"/>
    </location>
</feature>
<dbReference type="Pfam" id="PF23368">
    <property type="entry name" value="DUF7092"/>
    <property type="match status" value="1"/>
</dbReference>
<dbReference type="InterPro" id="IPR055518">
    <property type="entry name" value="DUF7092"/>
</dbReference>
<dbReference type="InterPro" id="IPR001915">
    <property type="entry name" value="Peptidase_M48"/>
</dbReference>
<dbReference type="InterPro" id="IPR051156">
    <property type="entry name" value="Mito/Outer_Membr_Metalloprot"/>
</dbReference>
<evidence type="ECO:0000256" key="7">
    <source>
        <dbReference type="SAM" id="Phobius"/>
    </source>
</evidence>
<sequence length="371" mass="39861">MAEAHVPQPIPGRWFDGRSTRPRPCHVTLRPGGKLPALVLRDDADGAILEIAGSDVGWPERWSTTRAPRTVVADLRDHGSLEVDDVAAWQAALAAAGGKPPLAQRMQTRWPVFAVVMAVAAVALVAFYRWGTPWAATQVTRQVPLAWETELSQRALRDLDANFLKPSKLPAARQAQLRERFDALSRQVGPAMQPYRDYAPGLSLSFRGGMPPNAFALPGGTIVMTDSLVEIAQRRGLDDDALAGVLAHEIGHVVHRHTTRIIVEQAVLNVGLGLALGDVSTLVSMGGSLLTGLAYRRGHETEADCFAADLMRRARVPTAPMADLLLGMEQDRGATAGGERGGGFSDLLSSHPATAQRARDLKAGHAEACRK</sequence>
<accession>A0A931H7E1</accession>
<dbReference type="Gene3D" id="3.30.2010.10">
    <property type="entry name" value="Metalloproteases ('zincins'), catalytic domain"/>
    <property type="match status" value="1"/>
</dbReference>
<evidence type="ECO:0000259" key="8">
    <source>
        <dbReference type="Pfam" id="PF01435"/>
    </source>
</evidence>
<keyword evidence="5 6" id="KW-0482">Metalloprotease</keyword>
<dbReference type="CDD" id="cd07332">
    <property type="entry name" value="M48C_Oma1_like"/>
    <property type="match status" value="1"/>
</dbReference>
<keyword evidence="7" id="KW-0812">Transmembrane</keyword>
<keyword evidence="3 6" id="KW-0378">Hydrolase</keyword>
<keyword evidence="11" id="KW-1185">Reference proteome</keyword>
<dbReference type="AlphaFoldDB" id="A0A931H7E1"/>
<dbReference type="GO" id="GO:0046872">
    <property type="term" value="F:metal ion binding"/>
    <property type="evidence" value="ECO:0007669"/>
    <property type="project" value="UniProtKB-KW"/>
</dbReference>
<reference evidence="10" key="1">
    <citation type="submission" date="2020-11" db="EMBL/GenBank/DDBJ databases">
        <title>Bacterial whole genome sequence for Caenimonas sp. DR4.4.</title>
        <authorList>
            <person name="Le V."/>
            <person name="Ko S.-R."/>
            <person name="Ahn C.-Y."/>
            <person name="Oh H.-M."/>
        </authorList>
    </citation>
    <scope>NUCLEOTIDE SEQUENCE</scope>
    <source>
        <strain evidence="10">DR4.4</strain>
    </source>
</reference>
<dbReference type="Proteomes" id="UP000651050">
    <property type="component" value="Unassembled WGS sequence"/>
</dbReference>
<dbReference type="GO" id="GO:0051603">
    <property type="term" value="P:proteolysis involved in protein catabolic process"/>
    <property type="evidence" value="ECO:0007669"/>
    <property type="project" value="TreeGrafter"/>
</dbReference>
<evidence type="ECO:0000256" key="6">
    <source>
        <dbReference type="RuleBase" id="RU003983"/>
    </source>
</evidence>
<evidence type="ECO:0000256" key="2">
    <source>
        <dbReference type="ARBA" id="ARBA00022723"/>
    </source>
</evidence>
<keyword evidence="1 6" id="KW-0645">Protease</keyword>
<evidence type="ECO:0000259" key="9">
    <source>
        <dbReference type="Pfam" id="PF23368"/>
    </source>
</evidence>
<comment type="similarity">
    <text evidence="6">Belongs to the peptidase M48 family.</text>
</comment>
<dbReference type="PANTHER" id="PTHR22726:SF1">
    <property type="entry name" value="METALLOENDOPEPTIDASE OMA1, MITOCHONDRIAL"/>
    <property type="match status" value="1"/>
</dbReference>
<gene>
    <name evidence="10" type="ORF">I5803_17895</name>
</gene>
<organism evidence="10 11">
    <name type="scientific">Caenimonas aquaedulcis</name>
    <dbReference type="NCBI Taxonomy" id="2793270"/>
    <lineage>
        <taxon>Bacteria</taxon>
        <taxon>Pseudomonadati</taxon>
        <taxon>Pseudomonadota</taxon>
        <taxon>Betaproteobacteria</taxon>
        <taxon>Burkholderiales</taxon>
        <taxon>Comamonadaceae</taxon>
        <taxon>Caenimonas</taxon>
    </lineage>
</organism>
<evidence type="ECO:0000313" key="11">
    <source>
        <dbReference type="Proteomes" id="UP000651050"/>
    </source>
</evidence>
<evidence type="ECO:0000256" key="4">
    <source>
        <dbReference type="ARBA" id="ARBA00022833"/>
    </source>
</evidence>
<dbReference type="PANTHER" id="PTHR22726">
    <property type="entry name" value="METALLOENDOPEPTIDASE OMA1"/>
    <property type="match status" value="1"/>
</dbReference>
<dbReference type="GO" id="GO:0004222">
    <property type="term" value="F:metalloendopeptidase activity"/>
    <property type="evidence" value="ECO:0007669"/>
    <property type="project" value="InterPro"/>
</dbReference>
<keyword evidence="7" id="KW-1133">Transmembrane helix</keyword>
<keyword evidence="2" id="KW-0479">Metal-binding</keyword>
<protein>
    <submittedName>
        <fullName evidence="10">M48 family metallopeptidase</fullName>
    </submittedName>
</protein>